<dbReference type="Gramene" id="OIT35259">
    <property type="protein sequence ID" value="OIT35259"/>
    <property type="gene ID" value="A4A49_61893"/>
</dbReference>
<protein>
    <submittedName>
        <fullName evidence="1">Uncharacterized protein</fullName>
    </submittedName>
</protein>
<organism evidence="1 2">
    <name type="scientific">Nicotiana attenuata</name>
    <name type="common">Coyote tobacco</name>
    <dbReference type="NCBI Taxonomy" id="49451"/>
    <lineage>
        <taxon>Eukaryota</taxon>
        <taxon>Viridiplantae</taxon>
        <taxon>Streptophyta</taxon>
        <taxon>Embryophyta</taxon>
        <taxon>Tracheophyta</taxon>
        <taxon>Spermatophyta</taxon>
        <taxon>Magnoliopsida</taxon>
        <taxon>eudicotyledons</taxon>
        <taxon>Gunneridae</taxon>
        <taxon>Pentapetalae</taxon>
        <taxon>asterids</taxon>
        <taxon>lamiids</taxon>
        <taxon>Solanales</taxon>
        <taxon>Solanaceae</taxon>
        <taxon>Nicotianoideae</taxon>
        <taxon>Nicotianeae</taxon>
        <taxon>Nicotiana</taxon>
    </lineage>
</organism>
<dbReference type="Proteomes" id="UP000187609">
    <property type="component" value="Unassembled WGS sequence"/>
</dbReference>
<dbReference type="GO" id="GO:0003676">
    <property type="term" value="F:nucleic acid binding"/>
    <property type="evidence" value="ECO:0007669"/>
    <property type="project" value="InterPro"/>
</dbReference>
<feature type="non-terminal residue" evidence="1">
    <location>
        <position position="237"/>
    </location>
</feature>
<proteinExistence type="predicted"/>
<evidence type="ECO:0000313" key="2">
    <source>
        <dbReference type="Proteomes" id="UP000187609"/>
    </source>
</evidence>
<name>A0A314L2M3_NICAT</name>
<feature type="non-terminal residue" evidence="1">
    <location>
        <position position="1"/>
    </location>
</feature>
<keyword evidence="2" id="KW-1185">Reference proteome</keyword>
<sequence length="237" mass="26219">IMMMNHVPNIDKAYSLLLQEERQRSIQPLVMSPMDSSSFNASTQKFGQYTGQGIMTFNVNDGGGNKYNATKGNDKRNMFCSYCQRPGHTVERCFKIHGYPTGFKTNMQGNKPRKFQNSNIIQGNAVSTEEDLIDMQGNSNQGTQHNSISPSIVGISQEQYSQLMKILQQVKIGQQAASSSEVNVTANCAGIAPILPSLLPDKSFIHSWILDSGASEHMTFDKAILFYIIALTQPLTV</sequence>
<dbReference type="EMBL" id="MJEQ01000584">
    <property type="protein sequence ID" value="OIT35259.1"/>
    <property type="molecule type" value="Genomic_DNA"/>
</dbReference>
<evidence type="ECO:0000313" key="1">
    <source>
        <dbReference type="EMBL" id="OIT35259.1"/>
    </source>
</evidence>
<dbReference type="SUPFAM" id="SSF57756">
    <property type="entry name" value="Retrovirus zinc finger-like domains"/>
    <property type="match status" value="1"/>
</dbReference>
<dbReference type="GO" id="GO:0008270">
    <property type="term" value="F:zinc ion binding"/>
    <property type="evidence" value="ECO:0007669"/>
    <property type="project" value="InterPro"/>
</dbReference>
<accession>A0A314L2M3</accession>
<gene>
    <name evidence="1" type="ORF">A4A49_61893</name>
</gene>
<dbReference type="PANTHER" id="PTHR34222:SF89">
    <property type="match status" value="1"/>
</dbReference>
<dbReference type="AlphaFoldDB" id="A0A314L2M3"/>
<comment type="caution">
    <text evidence="1">The sequence shown here is derived from an EMBL/GenBank/DDBJ whole genome shotgun (WGS) entry which is preliminary data.</text>
</comment>
<reference evidence="1" key="1">
    <citation type="submission" date="2016-11" db="EMBL/GenBank/DDBJ databases">
        <title>The genome of Nicotiana attenuata.</title>
        <authorList>
            <person name="Xu S."/>
            <person name="Brockmoeller T."/>
            <person name="Gaquerel E."/>
            <person name="Navarro A."/>
            <person name="Kuhl H."/>
            <person name="Gase K."/>
            <person name="Ling Z."/>
            <person name="Zhou W."/>
            <person name="Kreitzer C."/>
            <person name="Stanke M."/>
            <person name="Tang H."/>
            <person name="Lyons E."/>
            <person name="Pandey P."/>
            <person name="Pandey S.P."/>
            <person name="Timmermann B."/>
            <person name="Baldwin I.T."/>
        </authorList>
    </citation>
    <scope>NUCLEOTIDE SEQUENCE [LARGE SCALE GENOMIC DNA]</scope>
    <source>
        <strain evidence="1">UT</strain>
    </source>
</reference>
<dbReference type="PANTHER" id="PTHR34222">
    <property type="entry name" value="GAG_PRE-INTEGRS DOMAIN-CONTAINING PROTEIN"/>
    <property type="match status" value="1"/>
</dbReference>
<dbReference type="InterPro" id="IPR036875">
    <property type="entry name" value="Znf_CCHC_sf"/>
</dbReference>